<keyword evidence="3" id="KW-1185">Reference proteome</keyword>
<organism evidence="2 3">
    <name type="scientific">Streptomyces sannanensis</name>
    <dbReference type="NCBI Taxonomy" id="285536"/>
    <lineage>
        <taxon>Bacteria</taxon>
        <taxon>Bacillati</taxon>
        <taxon>Actinomycetota</taxon>
        <taxon>Actinomycetes</taxon>
        <taxon>Kitasatosporales</taxon>
        <taxon>Streptomycetaceae</taxon>
        <taxon>Streptomyces</taxon>
    </lineage>
</organism>
<protein>
    <submittedName>
        <fullName evidence="2">Uncharacterized protein</fullName>
    </submittedName>
</protein>
<dbReference type="Proteomes" id="UP001499990">
    <property type="component" value="Unassembled WGS sequence"/>
</dbReference>
<dbReference type="EMBL" id="BAAAYL010000003">
    <property type="protein sequence ID" value="GAA3381074.1"/>
    <property type="molecule type" value="Genomic_DNA"/>
</dbReference>
<evidence type="ECO:0000256" key="1">
    <source>
        <dbReference type="SAM" id="MobiDB-lite"/>
    </source>
</evidence>
<evidence type="ECO:0000313" key="2">
    <source>
        <dbReference type="EMBL" id="GAA3381074.1"/>
    </source>
</evidence>
<proteinExistence type="predicted"/>
<comment type="caution">
    <text evidence="2">The sequence shown here is derived from an EMBL/GenBank/DDBJ whole genome shotgun (WGS) entry which is preliminary data.</text>
</comment>
<name>A0ABP6SNW5_9ACTN</name>
<feature type="region of interest" description="Disordered" evidence="1">
    <location>
        <begin position="1"/>
        <end position="33"/>
    </location>
</feature>
<reference evidence="3" key="1">
    <citation type="journal article" date="2019" name="Int. J. Syst. Evol. Microbiol.">
        <title>The Global Catalogue of Microorganisms (GCM) 10K type strain sequencing project: providing services to taxonomists for standard genome sequencing and annotation.</title>
        <authorList>
            <consortium name="The Broad Institute Genomics Platform"/>
            <consortium name="The Broad Institute Genome Sequencing Center for Infectious Disease"/>
            <person name="Wu L."/>
            <person name="Ma J."/>
        </authorList>
    </citation>
    <scope>NUCLEOTIDE SEQUENCE [LARGE SCALE GENOMIC DNA]</scope>
    <source>
        <strain evidence="3">JCM 9651</strain>
    </source>
</reference>
<accession>A0ABP6SNW5</accession>
<gene>
    <name evidence="2" type="ORF">GCM10020367_70900</name>
</gene>
<sequence length="202" mass="21988">MAPGTGGTLTDLHEPLEPLDSYPDELPPPRQRGDVNLVGQLSIADDLARSLSALKIRVQPHDPKTSLVSPEKARENTAKEVDRLLGTAVYLQRHAHAALLGRCVLGADSKEDCSTEGANLQLNVWDDRTRRDIVEDGTTGCVAHTVEAARRTMADPASRKILLAFIRDDEGTSVSRALGLGPDDTEQFLNRGLTLRPEHRVS</sequence>
<evidence type="ECO:0000313" key="3">
    <source>
        <dbReference type="Proteomes" id="UP001499990"/>
    </source>
</evidence>